<protein>
    <submittedName>
        <fullName evidence="2">Uncharacterized protein</fullName>
    </submittedName>
</protein>
<gene>
    <name evidence="2" type="ORF">E1284_11570</name>
</gene>
<dbReference type="Pfam" id="PF19545">
    <property type="entry name" value="DUF6069"/>
    <property type="match status" value="1"/>
</dbReference>
<keyword evidence="1" id="KW-1133">Transmembrane helix</keyword>
<evidence type="ECO:0000256" key="1">
    <source>
        <dbReference type="SAM" id="Phobius"/>
    </source>
</evidence>
<feature type="transmembrane region" description="Helical" evidence="1">
    <location>
        <begin position="51"/>
        <end position="73"/>
    </location>
</feature>
<dbReference type="AlphaFoldDB" id="A0A4R4P4F1"/>
<keyword evidence="3" id="KW-1185">Reference proteome</keyword>
<comment type="caution">
    <text evidence="2">The sequence shown here is derived from an EMBL/GenBank/DDBJ whole genome shotgun (WGS) entry which is preliminary data.</text>
</comment>
<feature type="transmembrane region" description="Helical" evidence="1">
    <location>
        <begin position="110"/>
        <end position="129"/>
    </location>
</feature>
<keyword evidence="1" id="KW-0472">Membrane</keyword>
<sequence length="135" mass="13851">MTQPTSARRTRILRAATVAATTIAALTLWALTVPVAGLDLSAETGGRSQPIGAAAVVTATLAVGLAAWALLALLERTTARPRRTWTITALTVLALSLTGPLGSATDTESLLVLTALHLLVGAVLIPGLTSSPRHR</sequence>
<name>A0A4R4P4F1_9ACTN</name>
<proteinExistence type="predicted"/>
<evidence type="ECO:0000313" key="3">
    <source>
        <dbReference type="Proteomes" id="UP000295431"/>
    </source>
</evidence>
<keyword evidence="1" id="KW-0812">Transmembrane</keyword>
<feature type="transmembrane region" description="Helical" evidence="1">
    <location>
        <begin position="85"/>
        <end position="104"/>
    </location>
</feature>
<dbReference type="EMBL" id="SMJW01000044">
    <property type="protein sequence ID" value="TDC16789.1"/>
    <property type="molecule type" value="Genomic_DNA"/>
</dbReference>
<reference evidence="2 3" key="1">
    <citation type="submission" date="2019-03" db="EMBL/GenBank/DDBJ databases">
        <title>Draft genome sequences of novel Actinobacteria.</title>
        <authorList>
            <person name="Sahin N."/>
            <person name="Ay H."/>
            <person name="Saygin H."/>
        </authorList>
    </citation>
    <scope>NUCLEOTIDE SEQUENCE [LARGE SCALE GENOMIC DNA]</scope>
    <source>
        <strain evidence="2 3">DSM 45347</strain>
    </source>
</reference>
<feature type="transmembrane region" description="Helical" evidence="1">
    <location>
        <begin position="12"/>
        <end position="31"/>
    </location>
</feature>
<evidence type="ECO:0000313" key="2">
    <source>
        <dbReference type="EMBL" id="TDC16789.1"/>
    </source>
</evidence>
<dbReference type="InterPro" id="IPR045713">
    <property type="entry name" value="DUF6069"/>
</dbReference>
<accession>A0A4R4P4F1</accession>
<dbReference type="Proteomes" id="UP000295431">
    <property type="component" value="Unassembled WGS sequence"/>
</dbReference>
<organism evidence="2 3">
    <name type="scientific">Actinomadura bangladeshensis</name>
    <dbReference type="NCBI Taxonomy" id="453573"/>
    <lineage>
        <taxon>Bacteria</taxon>
        <taxon>Bacillati</taxon>
        <taxon>Actinomycetota</taxon>
        <taxon>Actinomycetes</taxon>
        <taxon>Streptosporangiales</taxon>
        <taxon>Thermomonosporaceae</taxon>
        <taxon>Actinomadura</taxon>
    </lineage>
</organism>